<organism evidence="1 2">
    <name type="scientific">Streptococcus anginosus</name>
    <dbReference type="NCBI Taxonomy" id="1328"/>
    <lineage>
        <taxon>Bacteria</taxon>
        <taxon>Bacillati</taxon>
        <taxon>Bacillota</taxon>
        <taxon>Bacilli</taxon>
        <taxon>Lactobacillales</taxon>
        <taxon>Streptococcaceae</taxon>
        <taxon>Streptococcus</taxon>
        <taxon>Streptococcus anginosus group</taxon>
    </lineage>
</organism>
<accession>A0A412PNK1</accession>
<dbReference type="EMBL" id="QRWZ01000004">
    <property type="protein sequence ID" value="RGT61406.1"/>
    <property type="molecule type" value="Genomic_DNA"/>
</dbReference>
<gene>
    <name evidence="1" type="ORF">DWX18_04175</name>
</gene>
<dbReference type="RefSeq" id="WP_118138861.1">
    <property type="nucleotide sequence ID" value="NZ_JAPAHE010000035.1"/>
</dbReference>
<evidence type="ECO:0000313" key="2">
    <source>
        <dbReference type="Proteomes" id="UP000284046"/>
    </source>
</evidence>
<comment type="caution">
    <text evidence="1">The sequence shown here is derived from an EMBL/GenBank/DDBJ whole genome shotgun (WGS) entry which is preliminary data.</text>
</comment>
<protein>
    <submittedName>
        <fullName evidence="1">Uncharacterized protein</fullName>
    </submittedName>
</protein>
<dbReference type="AlphaFoldDB" id="A0A412PNK1"/>
<reference evidence="1 2" key="1">
    <citation type="submission" date="2018-08" db="EMBL/GenBank/DDBJ databases">
        <title>A genome reference for cultivated species of the human gut microbiota.</title>
        <authorList>
            <person name="Zou Y."/>
            <person name="Xue W."/>
            <person name="Luo G."/>
        </authorList>
    </citation>
    <scope>NUCLEOTIDE SEQUENCE [LARGE SCALE GENOMIC DNA]</scope>
    <source>
        <strain evidence="1 2">AF18-38</strain>
    </source>
</reference>
<proteinExistence type="predicted"/>
<sequence>MQNYEQMRLIMNWERDHYRLGNEYKNKLAKKPIEVVKQELAEIAEGWKNLTFSVVPKGAMKIEGDKTTIFKKGEVK</sequence>
<evidence type="ECO:0000313" key="1">
    <source>
        <dbReference type="EMBL" id="RGT61406.1"/>
    </source>
</evidence>
<dbReference type="Proteomes" id="UP000284046">
    <property type="component" value="Unassembled WGS sequence"/>
</dbReference>
<name>A0A412PNK1_STRAP</name>